<accession>A0ABP0XJC9</accession>
<evidence type="ECO:0000313" key="1">
    <source>
        <dbReference type="EMBL" id="CAK9277705.1"/>
    </source>
</evidence>
<dbReference type="EMBL" id="OZ020103">
    <property type="protein sequence ID" value="CAK9277705.1"/>
    <property type="molecule type" value="Genomic_DNA"/>
</dbReference>
<protein>
    <submittedName>
        <fullName evidence="1">Uncharacterized protein</fullName>
    </submittedName>
</protein>
<evidence type="ECO:0000313" key="2">
    <source>
        <dbReference type="Proteomes" id="UP001497444"/>
    </source>
</evidence>
<dbReference type="Proteomes" id="UP001497444">
    <property type="component" value="Chromosome 8"/>
</dbReference>
<reference evidence="1" key="1">
    <citation type="submission" date="2024-02" db="EMBL/GenBank/DDBJ databases">
        <authorList>
            <consortium name="ELIXIR-Norway"/>
            <consortium name="Elixir Norway"/>
        </authorList>
    </citation>
    <scope>NUCLEOTIDE SEQUENCE</scope>
</reference>
<sequence>MQMMMIQLHTRVPPSQLGDLVTSVVSPAIKANWASTLGLRNLGTVFVEDLEFYYISSRWRKSLLEISSGRRWQQGRILESAILGPASWHA</sequence>
<keyword evidence="2" id="KW-1185">Reference proteome</keyword>
<name>A0ABP0XJC9_9BRYO</name>
<organism evidence="1 2">
    <name type="scientific">Sphagnum jensenii</name>
    <dbReference type="NCBI Taxonomy" id="128206"/>
    <lineage>
        <taxon>Eukaryota</taxon>
        <taxon>Viridiplantae</taxon>
        <taxon>Streptophyta</taxon>
        <taxon>Embryophyta</taxon>
        <taxon>Bryophyta</taxon>
        <taxon>Sphagnophytina</taxon>
        <taxon>Sphagnopsida</taxon>
        <taxon>Sphagnales</taxon>
        <taxon>Sphagnaceae</taxon>
        <taxon>Sphagnum</taxon>
    </lineage>
</organism>
<gene>
    <name evidence="1" type="ORF">CSSPJE1EN1_LOCUS23183</name>
</gene>
<proteinExistence type="predicted"/>